<dbReference type="InterPro" id="IPR051678">
    <property type="entry name" value="AGP_Transferase"/>
</dbReference>
<dbReference type="PANTHER" id="PTHR21310">
    <property type="entry name" value="AMINOGLYCOSIDE PHOSPHOTRANSFERASE-RELATED-RELATED"/>
    <property type="match status" value="1"/>
</dbReference>
<dbReference type="Pfam" id="PF01636">
    <property type="entry name" value="APH"/>
    <property type="match status" value="2"/>
</dbReference>
<comment type="caution">
    <text evidence="3">The sequence shown here is derived from an EMBL/GenBank/DDBJ whole genome shotgun (WGS) entry which is preliminary data.</text>
</comment>
<evidence type="ECO:0000256" key="1">
    <source>
        <dbReference type="SAM" id="MobiDB-lite"/>
    </source>
</evidence>
<sequence>MSAEPLEVSQGSGFDGLEWVQDGIWGTEPRWTIEPDEEAIKQTVQSSSNLPSGPCDIEFLAQGAFNKVYVLRLAEQQVIARVTLPVDPRWKTLSEVATLRWVRHNTSLPVPEVLSFQADRASAIGFEWIAMSKMPGTSLGDRWRDVPFSTKEEIIRRLAIFCSETFRAQLEGIGSLFLDDGTETPTSATSSAESRPVLGGSIQVQPNLDSFRIQRIVSAEFIWDNRIHAQVPRGPFKSSKDWILARLLLSETLCRDRLSRLKSKNLSAPGQADRGAGLEDKRGNEHEGSEHRDKNNKLQSEEEEEKDKGDGDSEDKDNGDGDSDDEDEGDGDSDDEDDLEELEHTMDIISRLRRHLDDFFPPPGSEPEPTMILHDDLSRQNILVDDDGNLTAVVDWECISAVPRWMACQIPPLLQGKHRDEEPIKAIYEHDEDGNVVELFWEHLDDYELTQLRRVFLGEMERLQPEWMEIFESSQRQRDFDLAVSSCSDEFLIRRIRAWLDDVEKGVEGFEGLEERIDNASL</sequence>
<feature type="domain" description="Aminoglycoside phosphotransferase" evidence="2">
    <location>
        <begin position="333"/>
        <end position="400"/>
    </location>
</feature>
<name>A0AAN6RNQ6_9PEZI</name>
<proteinExistence type="predicted"/>
<feature type="region of interest" description="Disordered" evidence="1">
    <location>
        <begin position="265"/>
        <end position="337"/>
    </location>
</feature>
<dbReference type="InterPro" id="IPR011009">
    <property type="entry name" value="Kinase-like_dom_sf"/>
</dbReference>
<evidence type="ECO:0000313" key="4">
    <source>
        <dbReference type="Proteomes" id="UP001303889"/>
    </source>
</evidence>
<feature type="compositionally biased region" description="Acidic residues" evidence="1">
    <location>
        <begin position="320"/>
        <end position="337"/>
    </location>
</feature>
<dbReference type="EMBL" id="MU856507">
    <property type="protein sequence ID" value="KAK3896601.1"/>
    <property type="molecule type" value="Genomic_DNA"/>
</dbReference>
<evidence type="ECO:0000259" key="2">
    <source>
        <dbReference type="Pfam" id="PF01636"/>
    </source>
</evidence>
<dbReference type="SUPFAM" id="SSF56112">
    <property type="entry name" value="Protein kinase-like (PK-like)"/>
    <property type="match status" value="2"/>
</dbReference>
<dbReference type="Proteomes" id="UP001303889">
    <property type="component" value="Unassembled WGS sequence"/>
</dbReference>
<organism evidence="3 4">
    <name type="scientific">Staphylotrichum tortipilum</name>
    <dbReference type="NCBI Taxonomy" id="2831512"/>
    <lineage>
        <taxon>Eukaryota</taxon>
        <taxon>Fungi</taxon>
        <taxon>Dikarya</taxon>
        <taxon>Ascomycota</taxon>
        <taxon>Pezizomycotina</taxon>
        <taxon>Sordariomycetes</taxon>
        <taxon>Sordariomycetidae</taxon>
        <taxon>Sordariales</taxon>
        <taxon>Chaetomiaceae</taxon>
        <taxon>Staphylotrichum</taxon>
    </lineage>
</organism>
<reference evidence="3" key="1">
    <citation type="journal article" date="2023" name="Mol. Phylogenet. Evol.">
        <title>Genome-scale phylogeny and comparative genomics of the fungal order Sordariales.</title>
        <authorList>
            <person name="Hensen N."/>
            <person name="Bonometti L."/>
            <person name="Westerberg I."/>
            <person name="Brannstrom I.O."/>
            <person name="Guillou S."/>
            <person name="Cros-Aarteil S."/>
            <person name="Calhoun S."/>
            <person name="Haridas S."/>
            <person name="Kuo A."/>
            <person name="Mondo S."/>
            <person name="Pangilinan J."/>
            <person name="Riley R."/>
            <person name="LaButti K."/>
            <person name="Andreopoulos B."/>
            <person name="Lipzen A."/>
            <person name="Chen C."/>
            <person name="Yan M."/>
            <person name="Daum C."/>
            <person name="Ng V."/>
            <person name="Clum A."/>
            <person name="Steindorff A."/>
            <person name="Ohm R.A."/>
            <person name="Martin F."/>
            <person name="Silar P."/>
            <person name="Natvig D.O."/>
            <person name="Lalanne C."/>
            <person name="Gautier V."/>
            <person name="Ament-Velasquez S.L."/>
            <person name="Kruys A."/>
            <person name="Hutchinson M.I."/>
            <person name="Powell A.J."/>
            <person name="Barry K."/>
            <person name="Miller A.N."/>
            <person name="Grigoriev I.V."/>
            <person name="Debuchy R."/>
            <person name="Gladieux P."/>
            <person name="Hiltunen Thoren M."/>
            <person name="Johannesson H."/>
        </authorList>
    </citation>
    <scope>NUCLEOTIDE SEQUENCE</scope>
    <source>
        <strain evidence="3">CBS 103.79</strain>
    </source>
</reference>
<reference evidence="3" key="2">
    <citation type="submission" date="2023-05" db="EMBL/GenBank/DDBJ databases">
        <authorList>
            <consortium name="Lawrence Berkeley National Laboratory"/>
            <person name="Steindorff A."/>
            <person name="Hensen N."/>
            <person name="Bonometti L."/>
            <person name="Westerberg I."/>
            <person name="Brannstrom I.O."/>
            <person name="Guillou S."/>
            <person name="Cros-Aarteil S."/>
            <person name="Calhoun S."/>
            <person name="Haridas S."/>
            <person name="Kuo A."/>
            <person name="Mondo S."/>
            <person name="Pangilinan J."/>
            <person name="Riley R."/>
            <person name="Labutti K."/>
            <person name="Andreopoulos B."/>
            <person name="Lipzen A."/>
            <person name="Chen C."/>
            <person name="Yanf M."/>
            <person name="Daum C."/>
            <person name="Ng V."/>
            <person name="Clum A."/>
            <person name="Ohm R."/>
            <person name="Martin F."/>
            <person name="Silar P."/>
            <person name="Natvig D."/>
            <person name="Lalanne C."/>
            <person name="Gautier V."/>
            <person name="Ament-Velasquez S.L."/>
            <person name="Kruys A."/>
            <person name="Hutchinson M.I."/>
            <person name="Powell A.J."/>
            <person name="Barry K."/>
            <person name="Miller A.N."/>
            <person name="Grigoriev I.V."/>
            <person name="Debuchy R."/>
            <person name="Gladieux P."/>
            <person name="Thoren M.H."/>
            <person name="Johannesson H."/>
        </authorList>
    </citation>
    <scope>NUCLEOTIDE SEQUENCE</scope>
    <source>
        <strain evidence="3">CBS 103.79</strain>
    </source>
</reference>
<keyword evidence="4" id="KW-1185">Reference proteome</keyword>
<feature type="compositionally biased region" description="Basic and acidic residues" evidence="1">
    <location>
        <begin position="276"/>
        <end position="319"/>
    </location>
</feature>
<dbReference type="InterPro" id="IPR002575">
    <property type="entry name" value="Aminoglycoside_PTrfase"/>
</dbReference>
<gene>
    <name evidence="3" type="ORF">C8A05DRAFT_48408</name>
</gene>
<protein>
    <submittedName>
        <fullName evidence="3">Phosphotransferase enzyme family-domain-containing protein</fullName>
    </submittedName>
</protein>
<accession>A0AAN6RNQ6</accession>
<dbReference type="AlphaFoldDB" id="A0AAN6RNQ6"/>
<dbReference type="Gene3D" id="3.90.1200.10">
    <property type="match status" value="1"/>
</dbReference>
<feature type="domain" description="Aminoglycoside phosphotransferase" evidence="2">
    <location>
        <begin position="56"/>
        <end position="159"/>
    </location>
</feature>
<evidence type="ECO:0000313" key="3">
    <source>
        <dbReference type="EMBL" id="KAK3896601.1"/>
    </source>
</evidence>
<dbReference type="PANTHER" id="PTHR21310:SF13">
    <property type="entry name" value="AMINOGLYCOSIDE PHOSPHOTRANSFERASE DOMAIN-CONTAINING PROTEIN"/>
    <property type="match status" value="1"/>
</dbReference>